<accession>A0ABP3TUR1</accession>
<gene>
    <name evidence="2" type="ORF">GCM10009105_21880</name>
</gene>
<sequence>MSQPRDCRQILVLGASGAIGRFLLPRLLGAGHEVLAVSRVPRASAVPRLRWVVGNLDSGVPECATPDVIFSLGPLDAFARWFAQARLDGAPRVIAFGSMSVDSKRDSDDAGERALAARLQAAEQALIASADARGCAWTLFRPTLIYGAGVDRSLTPIARFAQRWRVFPRMVGASGLRQPVHADDLAAACIAALATLQTAGKTYALGGGERLAFVAMLERVRASLPVRTLPLPIPLGAARALVGAARAAGLHASSGAAIDRLTRDLVADHSAAVADFGWAPRPFHPDARMWSPA</sequence>
<dbReference type="InterPro" id="IPR051207">
    <property type="entry name" value="ComplexI_NDUFA9_subunit"/>
</dbReference>
<dbReference type="Pfam" id="PF13460">
    <property type="entry name" value="NAD_binding_10"/>
    <property type="match status" value="1"/>
</dbReference>
<dbReference type="Proteomes" id="UP001501523">
    <property type="component" value="Unassembled WGS sequence"/>
</dbReference>
<dbReference type="InterPro" id="IPR016040">
    <property type="entry name" value="NAD(P)-bd_dom"/>
</dbReference>
<dbReference type="PANTHER" id="PTHR12126">
    <property type="entry name" value="NADH-UBIQUINONE OXIDOREDUCTASE 39 KDA SUBUNIT-RELATED"/>
    <property type="match status" value="1"/>
</dbReference>
<dbReference type="RefSeq" id="WP_343790928.1">
    <property type="nucleotide sequence ID" value="NZ_BAAAEU010000010.1"/>
</dbReference>
<protein>
    <submittedName>
        <fullName evidence="2">NAD-dependent epimerase/dehydratase family protein</fullName>
    </submittedName>
</protein>
<name>A0ABP3TUR1_9GAMM</name>
<dbReference type="PANTHER" id="PTHR12126:SF11">
    <property type="entry name" value="NADH DEHYDROGENASE [UBIQUINONE] 1 ALPHA SUBCOMPLEX SUBUNIT 9, MITOCHONDRIAL"/>
    <property type="match status" value="1"/>
</dbReference>
<dbReference type="SUPFAM" id="SSF51735">
    <property type="entry name" value="NAD(P)-binding Rossmann-fold domains"/>
    <property type="match status" value="1"/>
</dbReference>
<dbReference type="Gene3D" id="3.40.50.720">
    <property type="entry name" value="NAD(P)-binding Rossmann-like Domain"/>
    <property type="match status" value="1"/>
</dbReference>
<reference evidence="3" key="1">
    <citation type="journal article" date="2019" name="Int. J. Syst. Evol. Microbiol.">
        <title>The Global Catalogue of Microorganisms (GCM) 10K type strain sequencing project: providing services to taxonomists for standard genome sequencing and annotation.</title>
        <authorList>
            <consortium name="The Broad Institute Genomics Platform"/>
            <consortium name="The Broad Institute Genome Sequencing Center for Infectious Disease"/>
            <person name="Wu L."/>
            <person name="Ma J."/>
        </authorList>
    </citation>
    <scope>NUCLEOTIDE SEQUENCE [LARGE SCALE GENOMIC DNA]</scope>
    <source>
        <strain evidence="3">JCM 15421</strain>
    </source>
</reference>
<evidence type="ECO:0000313" key="3">
    <source>
        <dbReference type="Proteomes" id="UP001501523"/>
    </source>
</evidence>
<proteinExistence type="predicted"/>
<dbReference type="InterPro" id="IPR036291">
    <property type="entry name" value="NAD(P)-bd_dom_sf"/>
</dbReference>
<evidence type="ECO:0000313" key="2">
    <source>
        <dbReference type="EMBL" id="GAA0715952.1"/>
    </source>
</evidence>
<dbReference type="EMBL" id="BAAAEU010000010">
    <property type="protein sequence ID" value="GAA0715952.1"/>
    <property type="molecule type" value="Genomic_DNA"/>
</dbReference>
<organism evidence="2 3">
    <name type="scientific">Dokdonella soli</name>
    <dbReference type="NCBI Taxonomy" id="529810"/>
    <lineage>
        <taxon>Bacteria</taxon>
        <taxon>Pseudomonadati</taxon>
        <taxon>Pseudomonadota</taxon>
        <taxon>Gammaproteobacteria</taxon>
        <taxon>Lysobacterales</taxon>
        <taxon>Rhodanobacteraceae</taxon>
        <taxon>Dokdonella</taxon>
    </lineage>
</organism>
<comment type="caution">
    <text evidence="2">The sequence shown here is derived from an EMBL/GenBank/DDBJ whole genome shotgun (WGS) entry which is preliminary data.</text>
</comment>
<feature type="domain" description="NAD(P)-binding" evidence="1">
    <location>
        <begin position="14"/>
        <end position="145"/>
    </location>
</feature>
<evidence type="ECO:0000259" key="1">
    <source>
        <dbReference type="Pfam" id="PF13460"/>
    </source>
</evidence>
<keyword evidence="3" id="KW-1185">Reference proteome</keyword>